<proteinExistence type="predicted"/>
<gene>
    <name evidence="2" type="ORF">ARTHRO_61084</name>
</gene>
<reference evidence="2 3" key="1">
    <citation type="submission" date="2014-02" db="EMBL/GenBank/DDBJ databases">
        <authorList>
            <person name="Genoscope - CEA"/>
        </authorList>
    </citation>
    <scope>NUCLEOTIDE SEQUENCE [LARGE SCALE GENOMIC DNA]</scope>
    <source>
        <strain evidence="2 3">PCC 8005</strain>
    </source>
</reference>
<dbReference type="RefSeq" id="WP_008056273.1">
    <property type="nucleotide sequence ID" value="NZ_FO818640.1"/>
</dbReference>
<accession>A0A9P1P1Y3</accession>
<dbReference type="AlphaFoldDB" id="A0A9P1P1Y3"/>
<dbReference type="EMBL" id="FO818640">
    <property type="protein sequence ID" value="CDM98483.1"/>
    <property type="molecule type" value="Genomic_DNA"/>
</dbReference>
<protein>
    <submittedName>
        <fullName evidence="2">Uncharacterized protein</fullName>
    </submittedName>
</protein>
<organism evidence="2 3">
    <name type="scientific">Limnospira indica PCC 8005</name>
    <dbReference type="NCBI Taxonomy" id="376219"/>
    <lineage>
        <taxon>Bacteria</taxon>
        <taxon>Bacillati</taxon>
        <taxon>Cyanobacteriota</taxon>
        <taxon>Cyanophyceae</taxon>
        <taxon>Oscillatoriophycideae</taxon>
        <taxon>Oscillatoriales</taxon>
        <taxon>Sirenicapillariaceae</taxon>
        <taxon>Limnospira</taxon>
    </lineage>
</organism>
<name>A0A9P1P1Y3_9CYAN</name>
<keyword evidence="1" id="KW-1133">Transmembrane helix</keyword>
<keyword evidence="1" id="KW-0812">Transmembrane</keyword>
<evidence type="ECO:0000313" key="2">
    <source>
        <dbReference type="EMBL" id="CDM98483.1"/>
    </source>
</evidence>
<keyword evidence="1" id="KW-0472">Membrane</keyword>
<feature type="transmembrane region" description="Helical" evidence="1">
    <location>
        <begin position="41"/>
        <end position="63"/>
    </location>
</feature>
<evidence type="ECO:0000313" key="3">
    <source>
        <dbReference type="Proteomes" id="UP000032946"/>
    </source>
</evidence>
<dbReference type="Proteomes" id="UP000032946">
    <property type="component" value="Chromosome"/>
</dbReference>
<keyword evidence="3" id="KW-1185">Reference proteome</keyword>
<sequence>MESLKSQALSYLKTALNNPDATFRDRQWEAIARLIQNRERLLISPLLALIKHGVGLLGALSIWEF</sequence>
<evidence type="ECO:0000256" key="1">
    <source>
        <dbReference type="SAM" id="Phobius"/>
    </source>
</evidence>